<dbReference type="AlphaFoldDB" id="A0A7R9TD19"/>
<dbReference type="SMART" id="SM00545">
    <property type="entry name" value="JmjN"/>
    <property type="match status" value="1"/>
</dbReference>
<dbReference type="EMBL" id="HBDZ01003050">
    <property type="protein sequence ID" value="CAD8232187.1"/>
    <property type="molecule type" value="Transcribed_RNA"/>
</dbReference>
<feature type="domain" description="JmjC" evidence="3">
    <location>
        <begin position="152"/>
        <end position="321"/>
    </location>
</feature>
<name>A0A7R9TD19_9VIRI</name>
<sequence length="481" mass="53713">MGRDSGRAAPTGPANSAYAECPTFQLTDEDIAGGFEAYIERIEDVLAKWGVAKLVPPASWQPRKAGYGNLRLRVEKPIRQNASGGRGLWRHYSTTQKDMSLDEFREHIESAGAARPPEAIAGDIDALERHFWRNLTFSPPLYGADIKGSATDSSCKEFSCRRLNDFLRRALKGAGVHIPGVTEPYLYVGSWRADFAMHTEDLDLYSINYLHFGEPKSWYVVPPPDKKKFEALARELAPELFDKERGCTEFLRHKELMISPSLCAKRGIKLVRLTQSERDFVINFPGAYHCGFNHGFNLAESTNFATRRWVPYGCAARTCDCSADAVRFDMKLFGVHDVKECAKAVQGDSSDDEDFMRIARARRARAGAEKNRRAAVCVLCNKRRLVSATRMPNWPGTKFICALLPDMHCRIAEEQAARDAADLVPLASSKDVKPGLVTNLAAKKCSVSDPSAERERPSRPAARRRKPGIATFKRGSKRVRV</sequence>
<reference evidence="4" key="1">
    <citation type="submission" date="2021-01" db="EMBL/GenBank/DDBJ databases">
        <authorList>
            <person name="Corre E."/>
            <person name="Pelletier E."/>
            <person name="Niang G."/>
            <person name="Scheremetjew M."/>
            <person name="Finn R."/>
            <person name="Kale V."/>
            <person name="Holt S."/>
            <person name="Cochrane G."/>
            <person name="Meng A."/>
            <person name="Brown T."/>
            <person name="Cohen L."/>
        </authorList>
    </citation>
    <scope>NUCLEOTIDE SEQUENCE</scope>
    <source>
        <strain evidence="4">CCMP1413</strain>
    </source>
</reference>
<evidence type="ECO:0000256" key="1">
    <source>
        <dbReference type="SAM" id="MobiDB-lite"/>
    </source>
</evidence>
<dbReference type="SUPFAM" id="SSF51197">
    <property type="entry name" value="Clavaminate synthase-like"/>
    <property type="match status" value="1"/>
</dbReference>
<dbReference type="Gene3D" id="2.60.120.650">
    <property type="entry name" value="Cupin"/>
    <property type="match status" value="1"/>
</dbReference>
<dbReference type="GO" id="GO:0000785">
    <property type="term" value="C:chromatin"/>
    <property type="evidence" value="ECO:0007669"/>
    <property type="project" value="TreeGrafter"/>
</dbReference>
<dbReference type="GO" id="GO:0051864">
    <property type="term" value="F:histone H3K36 demethylase activity"/>
    <property type="evidence" value="ECO:0007669"/>
    <property type="project" value="TreeGrafter"/>
</dbReference>
<dbReference type="PROSITE" id="PS51183">
    <property type="entry name" value="JMJN"/>
    <property type="match status" value="1"/>
</dbReference>
<feature type="domain" description="JmjN" evidence="2">
    <location>
        <begin position="21"/>
        <end position="63"/>
    </location>
</feature>
<dbReference type="Pfam" id="PF02373">
    <property type="entry name" value="JmjC"/>
    <property type="match status" value="1"/>
</dbReference>
<feature type="region of interest" description="Disordered" evidence="1">
    <location>
        <begin position="447"/>
        <end position="481"/>
    </location>
</feature>
<evidence type="ECO:0000259" key="3">
    <source>
        <dbReference type="PROSITE" id="PS51184"/>
    </source>
</evidence>
<protein>
    <recommendedName>
        <fullName evidence="5">JmjC domain-containing protein</fullName>
    </recommendedName>
</protein>
<organism evidence="4">
    <name type="scientific">Prasinoderma coloniale</name>
    <dbReference type="NCBI Taxonomy" id="156133"/>
    <lineage>
        <taxon>Eukaryota</taxon>
        <taxon>Viridiplantae</taxon>
        <taxon>Prasinodermophyta</taxon>
        <taxon>Prasinodermophyceae</taxon>
        <taxon>Prasinodermales</taxon>
        <taxon>Prasinodermaceae</taxon>
        <taxon>Prasinoderma</taxon>
    </lineage>
</organism>
<dbReference type="PANTHER" id="PTHR10694:SF7">
    <property type="entry name" value="[HISTONE H3]-TRIMETHYL-L-LYSINE(9) DEMETHYLASE"/>
    <property type="match status" value="1"/>
</dbReference>
<evidence type="ECO:0000313" key="4">
    <source>
        <dbReference type="EMBL" id="CAD8232187.1"/>
    </source>
</evidence>
<dbReference type="GO" id="GO:0010468">
    <property type="term" value="P:regulation of gene expression"/>
    <property type="evidence" value="ECO:0007669"/>
    <property type="project" value="TreeGrafter"/>
</dbReference>
<dbReference type="SMART" id="SM00558">
    <property type="entry name" value="JmjC"/>
    <property type="match status" value="1"/>
</dbReference>
<proteinExistence type="predicted"/>
<dbReference type="InterPro" id="IPR003347">
    <property type="entry name" value="JmjC_dom"/>
</dbReference>
<dbReference type="InterPro" id="IPR003349">
    <property type="entry name" value="JmjN"/>
</dbReference>
<dbReference type="GO" id="GO:0005634">
    <property type="term" value="C:nucleus"/>
    <property type="evidence" value="ECO:0007669"/>
    <property type="project" value="TreeGrafter"/>
</dbReference>
<dbReference type="PROSITE" id="PS51184">
    <property type="entry name" value="JMJC"/>
    <property type="match status" value="1"/>
</dbReference>
<evidence type="ECO:0000259" key="2">
    <source>
        <dbReference type="PROSITE" id="PS51183"/>
    </source>
</evidence>
<dbReference type="PANTHER" id="PTHR10694">
    <property type="entry name" value="LYSINE-SPECIFIC DEMETHYLASE"/>
    <property type="match status" value="1"/>
</dbReference>
<gene>
    <name evidence="4" type="ORF">PCOL08062_LOCUS2394</name>
</gene>
<evidence type="ECO:0008006" key="5">
    <source>
        <dbReference type="Google" id="ProtNLM"/>
    </source>
</evidence>
<dbReference type="GO" id="GO:0032454">
    <property type="term" value="F:histone H3K9 demethylase activity"/>
    <property type="evidence" value="ECO:0007669"/>
    <property type="project" value="TreeGrafter"/>
</dbReference>
<accession>A0A7R9TD19</accession>